<dbReference type="InterPro" id="IPR027417">
    <property type="entry name" value="P-loop_NTPase"/>
</dbReference>
<dbReference type="Proteomes" id="UP001652625">
    <property type="component" value="Chromosome 01"/>
</dbReference>
<evidence type="ECO:0000313" key="9">
    <source>
        <dbReference type="RefSeq" id="XP_065644087.1"/>
    </source>
</evidence>
<keyword evidence="2" id="KW-1003">Cell membrane</keyword>
<dbReference type="InterPro" id="IPR052236">
    <property type="entry name" value="Small_GTPase_RasD"/>
</dbReference>
<keyword evidence="8" id="KW-1185">Reference proteome</keyword>
<evidence type="ECO:0000256" key="2">
    <source>
        <dbReference type="ARBA" id="ARBA00022475"/>
    </source>
</evidence>
<evidence type="ECO:0000256" key="1">
    <source>
        <dbReference type="ARBA" id="ARBA00004193"/>
    </source>
</evidence>
<dbReference type="PANTHER" id="PTHR46149:SF3">
    <property type="entry name" value="MIP08469P"/>
    <property type="match status" value="1"/>
</dbReference>
<organism evidence="8 9">
    <name type="scientific">Hydra vulgaris</name>
    <name type="common">Hydra</name>
    <name type="synonym">Hydra attenuata</name>
    <dbReference type="NCBI Taxonomy" id="6087"/>
    <lineage>
        <taxon>Eukaryota</taxon>
        <taxon>Metazoa</taxon>
        <taxon>Cnidaria</taxon>
        <taxon>Hydrozoa</taxon>
        <taxon>Hydroidolina</taxon>
        <taxon>Anthoathecata</taxon>
        <taxon>Aplanulata</taxon>
        <taxon>Hydridae</taxon>
        <taxon>Hydra</taxon>
    </lineage>
</organism>
<dbReference type="SMART" id="SM00174">
    <property type="entry name" value="RHO"/>
    <property type="match status" value="1"/>
</dbReference>
<dbReference type="SUPFAM" id="SSF52540">
    <property type="entry name" value="P-loop containing nucleoside triphosphate hydrolases"/>
    <property type="match status" value="1"/>
</dbReference>
<dbReference type="InterPro" id="IPR005225">
    <property type="entry name" value="Small_GTP-bd"/>
</dbReference>
<accession>A0ABM4B5H6</accession>
<evidence type="ECO:0000256" key="4">
    <source>
        <dbReference type="ARBA" id="ARBA00023134"/>
    </source>
</evidence>
<comment type="subcellular location">
    <subcellularLocation>
        <location evidence="1">Cell membrane</location>
        <topology evidence="1">Lipid-anchor</topology>
    </subcellularLocation>
</comment>
<dbReference type="PROSITE" id="PS51419">
    <property type="entry name" value="RAB"/>
    <property type="match status" value="1"/>
</dbReference>
<keyword evidence="4" id="KW-0547">Nucleotide-binding</keyword>
<evidence type="ECO:0000256" key="7">
    <source>
        <dbReference type="ARBA" id="ARBA00038061"/>
    </source>
</evidence>
<keyword evidence="3" id="KW-0488">Methylation</keyword>
<dbReference type="SMART" id="SM00175">
    <property type="entry name" value="RAB"/>
    <property type="match status" value="1"/>
</dbReference>
<evidence type="ECO:0000256" key="5">
    <source>
        <dbReference type="ARBA" id="ARBA00023136"/>
    </source>
</evidence>
<evidence type="ECO:0000256" key="3">
    <source>
        <dbReference type="ARBA" id="ARBA00022481"/>
    </source>
</evidence>
<keyword evidence="6" id="KW-0449">Lipoprotein</keyword>
<reference evidence="8" key="1">
    <citation type="submission" date="2025-05" db="UniProtKB">
        <authorList>
            <consortium name="RefSeq"/>
        </authorList>
    </citation>
    <scope>NUCLEOTIDE SEQUENCE [LARGE SCALE GENOMIC DNA]</scope>
</reference>
<sequence length="223" mass="25312">MQTRRQGNAKSRRNALKTLRKRDCVGLLLVGKCETGKSSLVNRWINGDYKDYYIPTVEEFYLKSYGVMGHSVNVGVIDMSGSWDFPGMLDLYFNKADSIIFVYEVNNKVSISEMFLFYQRLVKIRGENHEVYMTVVGTKMDKQQQYDESTKNEAVDAFIKEIGGRAKHTITSAKLNINVVEAFEAALSNVVANMTPNEDAIKRLDKLMKTNEKKSICSACSLM</sequence>
<comment type="similarity">
    <text evidence="7">Belongs to the small GTPase superfamily. RasD family.</text>
</comment>
<dbReference type="InterPro" id="IPR001806">
    <property type="entry name" value="Small_GTPase"/>
</dbReference>
<keyword evidence="5" id="KW-0472">Membrane</keyword>
<evidence type="ECO:0000313" key="8">
    <source>
        <dbReference type="Proteomes" id="UP001652625"/>
    </source>
</evidence>
<dbReference type="NCBIfam" id="TIGR00231">
    <property type="entry name" value="small_GTP"/>
    <property type="match status" value="1"/>
</dbReference>
<protein>
    <submittedName>
        <fullName evidence="9">GTP-binding protein Di-Ras1</fullName>
    </submittedName>
</protein>
<dbReference type="PANTHER" id="PTHR46149">
    <property type="entry name" value="MIP08469P"/>
    <property type="match status" value="1"/>
</dbReference>
<proteinExistence type="inferred from homology"/>
<dbReference type="SMART" id="SM00173">
    <property type="entry name" value="RAS"/>
    <property type="match status" value="1"/>
</dbReference>
<gene>
    <name evidence="9" type="primary">LOC100200072</name>
</gene>
<dbReference type="Gene3D" id="3.40.50.300">
    <property type="entry name" value="P-loop containing nucleotide triphosphate hydrolases"/>
    <property type="match status" value="1"/>
</dbReference>
<evidence type="ECO:0000256" key="6">
    <source>
        <dbReference type="ARBA" id="ARBA00023288"/>
    </source>
</evidence>
<dbReference type="PROSITE" id="PS51421">
    <property type="entry name" value="RAS"/>
    <property type="match status" value="1"/>
</dbReference>
<reference evidence="9" key="2">
    <citation type="submission" date="2025-08" db="UniProtKB">
        <authorList>
            <consortium name="RefSeq"/>
        </authorList>
    </citation>
    <scope>IDENTIFICATION</scope>
</reference>
<dbReference type="PRINTS" id="PR00449">
    <property type="entry name" value="RASTRNSFRMNG"/>
</dbReference>
<dbReference type="RefSeq" id="XP_065644087.1">
    <property type="nucleotide sequence ID" value="XM_065788015.1"/>
</dbReference>
<dbReference type="Pfam" id="PF00071">
    <property type="entry name" value="Ras"/>
    <property type="match status" value="1"/>
</dbReference>
<keyword evidence="4" id="KW-0342">GTP-binding</keyword>
<dbReference type="GeneID" id="100200072"/>
<name>A0ABM4B5H6_HYDVU</name>